<organism evidence="2">
    <name type="scientific">Dichomitus squalens</name>
    <dbReference type="NCBI Taxonomy" id="114155"/>
    <lineage>
        <taxon>Eukaryota</taxon>
        <taxon>Fungi</taxon>
        <taxon>Dikarya</taxon>
        <taxon>Basidiomycota</taxon>
        <taxon>Agaricomycotina</taxon>
        <taxon>Agaricomycetes</taxon>
        <taxon>Polyporales</taxon>
        <taxon>Polyporaceae</taxon>
        <taxon>Dichomitus</taxon>
    </lineage>
</organism>
<protein>
    <submittedName>
        <fullName evidence="2">Uncharacterized protein</fullName>
    </submittedName>
</protein>
<dbReference type="OrthoDB" id="2758447at2759"/>
<feature type="non-terminal residue" evidence="2">
    <location>
        <position position="1"/>
    </location>
</feature>
<evidence type="ECO:0000313" key="2">
    <source>
        <dbReference type="EMBL" id="TBU34670.1"/>
    </source>
</evidence>
<name>A0A4Q9N2C6_9APHY</name>
<dbReference type="AlphaFoldDB" id="A0A4Q9N2C6"/>
<sequence>VGSSLEAGPVGADILFRGACLCPPRSEVSISHLRLVAFDISQGVKTRAWARRIPRTLHSRPSSSTASPSSFSLPNGSTIQGLAFALIPTSPSGAPSEGLPLASEQENEEFEEITYDELRLSLCPADTAHFAPVFDYQRAYHPSLLSRSRTSLSRLRKLSQASLKKSREVISRPRRRESTGSDHRHTLAVAIRRPSTDSSASSRTSSSLRTPPQSQSTLFLTNDPFRKGERPIEEDHPVVRAVEQIVTEPEDIVLAATPRTPKARSITSSLKRLRTLSKAPLLVGARRRAPQVCQILSAESSGAPARSPSAIESPQIPELVFEHIDLSIVLEEDQPFPSLPVSRIDSVSSSPPDTELPRIEIVKASPRLGPRISSASRQLRLPQFDFVDPLSLAASVPPSAVEEINSSFPVDVTSNSPAPLPIRPPPSPPLYIVPRSLRPDTYYLRGPEVSIRDTPPCVWQKLSPFCRSSLSLRPRPRPRSPRVLL</sequence>
<accession>A0A4Q9N2C6</accession>
<feature type="compositionally biased region" description="Low complexity" evidence="1">
    <location>
        <begin position="192"/>
        <end position="217"/>
    </location>
</feature>
<feature type="compositionally biased region" description="Basic and acidic residues" evidence="1">
    <location>
        <begin position="165"/>
        <end position="185"/>
    </location>
</feature>
<feature type="region of interest" description="Disordered" evidence="1">
    <location>
        <begin position="55"/>
        <end position="74"/>
    </location>
</feature>
<proteinExistence type="predicted"/>
<reference evidence="2" key="1">
    <citation type="submission" date="2019-01" db="EMBL/GenBank/DDBJ databases">
        <title>Draft genome sequences of three monokaryotic isolates of the white-rot basidiomycete fungus Dichomitus squalens.</title>
        <authorList>
            <consortium name="DOE Joint Genome Institute"/>
            <person name="Lopez S.C."/>
            <person name="Andreopoulos B."/>
            <person name="Pangilinan J."/>
            <person name="Lipzen A."/>
            <person name="Riley R."/>
            <person name="Ahrendt S."/>
            <person name="Ng V."/>
            <person name="Barry K."/>
            <person name="Daum C."/>
            <person name="Grigoriev I.V."/>
            <person name="Hilden K.S."/>
            <person name="Makela M.R."/>
            <person name="de Vries R.P."/>
        </authorList>
    </citation>
    <scope>NUCLEOTIDE SEQUENCE [LARGE SCALE GENOMIC DNA]</scope>
    <source>
        <strain evidence="2">OM18370.1</strain>
    </source>
</reference>
<feature type="region of interest" description="Disordered" evidence="1">
    <location>
        <begin position="156"/>
        <end position="230"/>
    </location>
</feature>
<dbReference type="Proteomes" id="UP000292957">
    <property type="component" value="Unassembled WGS sequence"/>
</dbReference>
<feature type="non-terminal residue" evidence="2">
    <location>
        <position position="485"/>
    </location>
</feature>
<feature type="compositionally biased region" description="Low complexity" evidence="1">
    <location>
        <begin position="59"/>
        <end position="74"/>
    </location>
</feature>
<gene>
    <name evidence="2" type="ORF">BD311DRAFT_682730</name>
</gene>
<evidence type="ECO:0000256" key="1">
    <source>
        <dbReference type="SAM" id="MobiDB-lite"/>
    </source>
</evidence>
<dbReference type="EMBL" id="ML143388">
    <property type="protein sequence ID" value="TBU34670.1"/>
    <property type="molecule type" value="Genomic_DNA"/>
</dbReference>